<accession>A0AA35THJ5</accession>
<evidence type="ECO:0000313" key="11">
    <source>
        <dbReference type="EMBL" id="CAI8048425.1"/>
    </source>
</evidence>
<name>A0AA35THJ5_GEOBA</name>
<gene>
    <name evidence="11" type="ORF">GBAR_LOCUS26716</name>
</gene>
<keyword evidence="12" id="KW-1185">Reference proteome</keyword>
<dbReference type="GO" id="GO:0019367">
    <property type="term" value="P:fatty acid elongation, saturated fatty acid"/>
    <property type="evidence" value="ECO:0007669"/>
    <property type="project" value="TreeGrafter"/>
</dbReference>
<evidence type="ECO:0000256" key="10">
    <source>
        <dbReference type="RuleBase" id="RU361115"/>
    </source>
</evidence>
<comment type="caution">
    <text evidence="10">Lacks conserved residue(s) required for the propagation of feature annotation.</text>
</comment>
<evidence type="ECO:0000256" key="6">
    <source>
        <dbReference type="ARBA" id="ARBA00022989"/>
    </source>
</evidence>
<evidence type="ECO:0000256" key="7">
    <source>
        <dbReference type="ARBA" id="ARBA00023098"/>
    </source>
</evidence>
<evidence type="ECO:0000256" key="4">
    <source>
        <dbReference type="ARBA" id="ARBA00022692"/>
    </source>
</evidence>
<dbReference type="PANTHER" id="PTHR11157">
    <property type="entry name" value="FATTY ACID ACYL TRANSFERASE-RELATED"/>
    <property type="match status" value="1"/>
</dbReference>
<reference evidence="11" key="1">
    <citation type="submission" date="2023-03" db="EMBL/GenBank/DDBJ databases">
        <authorList>
            <person name="Steffen K."/>
            <person name="Cardenas P."/>
        </authorList>
    </citation>
    <scope>NUCLEOTIDE SEQUENCE</scope>
</reference>
<keyword evidence="4 10" id="KW-0812">Transmembrane</keyword>
<evidence type="ECO:0000256" key="1">
    <source>
        <dbReference type="ARBA" id="ARBA00004141"/>
    </source>
</evidence>
<dbReference type="Pfam" id="PF01151">
    <property type="entry name" value="ELO"/>
    <property type="match status" value="1"/>
</dbReference>
<dbReference type="GO" id="GO:0034625">
    <property type="term" value="P:fatty acid elongation, monounsaturated fatty acid"/>
    <property type="evidence" value="ECO:0007669"/>
    <property type="project" value="TreeGrafter"/>
</dbReference>
<evidence type="ECO:0000313" key="12">
    <source>
        <dbReference type="Proteomes" id="UP001174909"/>
    </source>
</evidence>
<keyword evidence="5 10" id="KW-0276">Fatty acid metabolism</keyword>
<comment type="catalytic activity">
    <reaction evidence="10">
        <text>a very-long-chain acyl-CoA + malonyl-CoA + H(+) = a very-long-chain 3-oxoacyl-CoA + CO2 + CoA</text>
        <dbReference type="Rhea" id="RHEA:32727"/>
        <dbReference type="ChEBI" id="CHEBI:15378"/>
        <dbReference type="ChEBI" id="CHEBI:16526"/>
        <dbReference type="ChEBI" id="CHEBI:57287"/>
        <dbReference type="ChEBI" id="CHEBI:57384"/>
        <dbReference type="ChEBI" id="CHEBI:90725"/>
        <dbReference type="ChEBI" id="CHEBI:90736"/>
        <dbReference type="EC" id="2.3.1.199"/>
    </reaction>
</comment>
<sequence>MSLLLPIPVLRYIETHVDPPRVVVHQNKTWSVCLYATAIYLLLVFQGQRWMRHRKPFKLRRPLFLWNVGLTVFSIFGASSIVPCVLHSLYYYGVDYTVCHSIGTIVPRIGIWCYLFGLSKLVELGDTAFIVLRKTPLSFLHCRSHLQWYELLCPLAHVLLLCPESQRN</sequence>
<keyword evidence="9 10" id="KW-0275">Fatty acid biosynthesis</keyword>
<dbReference type="EMBL" id="CASHTH010003728">
    <property type="protein sequence ID" value="CAI8048425.1"/>
    <property type="molecule type" value="Genomic_DNA"/>
</dbReference>
<dbReference type="PANTHER" id="PTHR11157:SF17">
    <property type="entry name" value="ELONGATION OF VERY LONG CHAIN FATTY ACIDS PROTEIN 6"/>
    <property type="match status" value="1"/>
</dbReference>
<evidence type="ECO:0000256" key="3">
    <source>
        <dbReference type="ARBA" id="ARBA00022679"/>
    </source>
</evidence>
<evidence type="ECO:0000256" key="9">
    <source>
        <dbReference type="ARBA" id="ARBA00023160"/>
    </source>
</evidence>
<feature type="transmembrane region" description="Helical" evidence="10">
    <location>
        <begin position="65"/>
        <end position="89"/>
    </location>
</feature>
<keyword evidence="2 10" id="KW-0444">Lipid biosynthesis</keyword>
<evidence type="ECO:0000256" key="8">
    <source>
        <dbReference type="ARBA" id="ARBA00023136"/>
    </source>
</evidence>
<dbReference type="GO" id="GO:0034626">
    <property type="term" value="P:fatty acid elongation, polyunsaturated fatty acid"/>
    <property type="evidence" value="ECO:0007669"/>
    <property type="project" value="TreeGrafter"/>
</dbReference>
<dbReference type="AlphaFoldDB" id="A0AA35THJ5"/>
<keyword evidence="6 10" id="KW-1133">Transmembrane helix</keyword>
<organism evidence="11 12">
    <name type="scientific">Geodia barretti</name>
    <name type="common">Barrett's horny sponge</name>
    <dbReference type="NCBI Taxonomy" id="519541"/>
    <lineage>
        <taxon>Eukaryota</taxon>
        <taxon>Metazoa</taxon>
        <taxon>Porifera</taxon>
        <taxon>Demospongiae</taxon>
        <taxon>Heteroscleromorpha</taxon>
        <taxon>Tetractinellida</taxon>
        <taxon>Astrophorina</taxon>
        <taxon>Geodiidae</taxon>
        <taxon>Geodia</taxon>
    </lineage>
</organism>
<protein>
    <recommendedName>
        <fullName evidence="10">Elongation of very long chain fatty acids protein</fullName>
        <ecNumber evidence="10">2.3.1.199</ecNumber>
    </recommendedName>
    <alternativeName>
        <fullName evidence="10">Very-long-chain 3-oxoacyl-CoA synthase</fullName>
    </alternativeName>
</protein>
<dbReference type="EC" id="2.3.1.199" evidence="10"/>
<feature type="transmembrane region" description="Helical" evidence="10">
    <location>
        <begin position="29"/>
        <end position="45"/>
    </location>
</feature>
<comment type="similarity">
    <text evidence="10">Belongs to the ELO family.</text>
</comment>
<keyword evidence="3 10" id="KW-0808">Transferase</keyword>
<dbReference type="GO" id="GO:0009922">
    <property type="term" value="F:fatty acid elongase activity"/>
    <property type="evidence" value="ECO:0007669"/>
    <property type="project" value="UniProtKB-EC"/>
</dbReference>
<dbReference type="Proteomes" id="UP001174909">
    <property type="component" value="Unassembled WGS sequence"/>
</dbReference>
<dbReference type="GO" id="GO:0005789">
    <property type="term" value="C:endoplasmic reticulum membrane"/>
    <property type="evidence" value="ECO:0007669"/>
    <property type="project" value="TreeGrafter"/>
</dbReference>
<comment type="caution">
    <text evidence="11">The sequence shown here is derived from an EMBL/GenBank/DDBJ whole genome shotgun (WGS) entry which is preliminary data.</text>
</comment>
<dbReference type="InterPro" id="IPR002076">
    <property type="entry name" value="ELO_fam"/>
</dbReference>
<proteinExistence type="inferred from homology"/>
<evidence type="ECO:0000256" key="2">
    <source>
        <dbReference type="ARBA" id="ARBA00022516"/>
    </source>
</evidence>
<evidence type="ECO:0000256" key="5">
    <source>
        <dbReference type="ARBA" id="ARBA00022832"/>
    </source>
</evidence>
<keyword evidence="7 10" id="KW-0443">Lipid metabolism</keyword>
<comment type="subcellular location">
    <subcellularLocation>
        <location evidence="1">Membrane</location>
        <topology evidence="1">Multi-pass membrane protein</topology>
    </subcellularLocation>
</comment>
<dbReference type="GO" id="GO:0030148">
    <property type="term" value="P:sphingolipid biosynthetic process"/>
    <property type="evidence" value="ECO:0007669"/>
    <property type="project" value="TreeGrafter"/>
</dbReference>
<keyword evidence="8 10" id="KW-0472">Membrane</keyword>
<dbReference type="GO" id="GO:0042761">
    <property type="term" value="P:very long-chain fatty acid biosynthetic process"/>
    <property type="evidence" value="ECO:0007669"/>
    <property type="project" value="TreeGrafter"/>
</dbReference>